<evidence type="ECO:0000313" key="2">
    <source>
        <dbReference type="Proteomes" id="UP000681315"/>
    </source>
</evidence>
<keyword evidence="2" id="KW-1185">Reference proteome</keyword>
<dbReference type="RefSeq" id="WP_208231732.1">
    <property type="nucleotide sequence ID" value="NZ_JAGEVG010000001.1"/>
</dbReference>
<dbReference type="EMBL" id="JAGEVG010000001">
    <property type="protein sequence ID" value="MBO3096816.1"/>
    <property type="molecule type" value="Genomic_DNA"/>
</dbReference>
<reference evidence="1 2" key="1">
    <citation type="submission" date="2021-03" db="EMBL/GenBank/DDBJ databases">
        <title>Gelidibacter sp. nov., isolated from costal sediment.</title>
        <authorList>
            <person name="Lun K.-Y."/>
        </authorList>
    </citation>
    <scope>NUCLEOTIDE SEQUENCE [LARGE SCALE GENOMIC DNA]</scope>
    <source>
        <strain evidence="1 2">DF109</strain>
    </source>
</reference>
<organism evidence="1 2">
    <name type="scientific">Gelidibacter pelagius</name>
    <dbReference type="NCBI Taxonomy" id="2819985"/>
    <lineage>
        <taxon>Bacteria</taxon>
        <taxon>Pseudomonadati</taxon>
        <taxon>Bacteroidota</taxon>
        <taxon>Flavobacteriia</taxon>
        <taxon>Flavobacteriales</taxon>
        <taxon>Flavobacteriaceae</taxon>
        <taxon>Gelidibacter</taxon>
    </lineage>
</organism>
<protein>
    <submittedName>
        <fullName evidence="1">Uncharacterized protein</fullName>
    </submittedName>
</protein>
<accession>A0ABS3SNC2</accession>
<sequence>MYNHLLSKENKQLVLKIPATILSDCQLSFNEKLILGLDYTFQSKKGYTQLSNSKIGQLLNLHINIVAYSRKNLVQMGFLLKEGRKYTLTDKHKQLEVDDKREIYLPYEIYRHEDLLTGSKLLWGEYNSLSKGRREYFAKRSYTSRRMNASVESITNWTNQLNDYRLFKKYEHRKGYCTSQKVVITCEFKDGQKILDITHIQNPRGEWVLKRAKMLGLDEWE</sequence>
<gene>
    <name evidence="1" type="ORF">J4051_00940</name>
</gene>
<proteinExistence type="predicted"/>
<evidence type="ECO:0000313" key="1">
    <source>
        <dbReference type="EMBL" id="MBO3096816.1"/>
    </source>
</evidence>
<dbReference type="Proteomes" id="UP000681315">
    <property type="component" value="Unassembled WGS sequence"/>
</dbReference>
<comment type="caution">
    <text evidence="1">The sequence shown here is derived from an EMBL/GenBank/DDBJ whole genome shotgun (WGS) entry which is preliminary data.</text>
</comment>
<name>A0ABS3SNC2_9FLAO</name>